<name>A0A645BJG2_9ZZZZ</name>
<protein>
    <submittedName>
        <fullName evidence="1">Uncharacterized protein</fullName>
    </submittedName>
</protein>
<dbReference type="EMBL" id="VSSQ01020468">
    <property type="protein sequence ID" value="MPM65346.1"/>
    <property type="molecule type" value="Genomic_DNA"/>
</dbReference>
<comment type="caution">
    <text evidence="1">The sequence shown here is derived from an EMBL/GenBank/DDBJ whole genome shotgun (WGS) entry which is preliminary data.</text>
</comment>
<evidence type="ECO:0000313" key="1">
    <source>
        <dbReference type="EMBL" id="MPM65346.1"/>
    </source>
</evidence>
<accession>A0A645BJG2</accession>
<reference evidence="1" key="1">
    <citation type="submission" date="2019-08" db="EMBL/GenBank/DDBJ databases">
        <authorList>
            <person name="Kucharzyk K."/>
            <person name="Murdoch R.W."/>
            <person name="Higgins S."/>
            <person name="Loffler F."/>
        </authorList>
    </citation>
    <scope>NUCLEOTIDE SEQUENCE</scope>
</reference>
<dbReference type="AlphaFoldDB" id="A0A645BJG2"/>
<organism evidence="1">
    <name type="scientific">bioreactor metagenome</name>
    <dbReference type="NCBI Taxonomy" id="1076179"/>
    <lineage>
        <taxon>unclassified sequences</taxon>
        <taxon>metagenomes</taxon>
        <taxon>ecological metagenomes</taxon>
    </lineage>
</organism>
<proteinExistence type="predicted"/>
<gene>
    <name evidence="1" type="ORF">SDC9_112241</name>
</gene>
<sequence>MAVNALQLADQLTDGLGTGRRLNASQLLSSQRKSHGMHMRADAANTFHQVKVLNIIAVFSTFFHSAVHKAQTGSGVGDDLAVHGEFKMTGLFQRGMLRADRNDKFFGFVIRFHLSHLSGFFLFG</sequence>